<evidence type="ECO:0000313" key="3">
    <source>
        <dbReference type="EMBL" id="RJF77882.1"/>
    </source>
</evidence>
<evidence type="ECO:0000256" key="1">
    <source>
        <dbReference type="ARBA" id="ARBA00007884"/>
    </source>
</evidence>
<organism evidence="3 4">
    <name type="scientific">Rhodopseudomonas palustris</name>
    <dbReference type="NCBI Taxonomy" id="1076"/>
    <lineage>
        <taxon>Bacteria</taxon>
        <taxon>Pseudomonadati</taxon>
        <taxon>Pseudomonadota</taxon>
        <taxon>Alphaproteobacteria</taxon>
        <taxon>Hyphomicrobiales</taxon>
        <taxon>Nitrobacteraceae</taxon>
        <taxon>Rhodopseudomonas</taxon>
    </lineage>
</organism>
<dbReference type="Proteomes" id="UP000285523">
    <property type="component" value="Unassembled WGS sequence"/>
</dbReference>
<feature type="domain" description="NADH:ubiquinone oxidoreductase intermediate-associated protein 30" evidence="2">
    <location>
        <begin position="12"/>
        <end position="149"/>
    </location>
</feature>
<accession>A0A418VNR9</accession>
<gene>
    <name evidence="3" type="ORF">D4Q52_03015</name>
</gene>
<dbReference type="EMBL" id="QYYD01000002">
    <property type="protein sequence ID" value="RJF77882.1"/>
    <property type="molecule type" value="Genomic_DNA"/>
</dbReference>
<sequence length="163" mass="17976">MTEIELWPDAGRRRWRLITDMVMGGVSQGTLHAPSAGEHAPVRMRGAVSTENNGGFIQIALDLQPDGGAFDASAFTGIGLEVFGNGETYGAHLRTTDMVRPQQSYRHAFVAPPHPTVLRLPFAEFQPHRIETPFVPARLRRVGLVAIGRAFDADLSVVRLWLY</sequence>
<dbReference type="AlphaFoldDB" id="A0A418VNR9"/>
<comment type="caution">
    <text evidence="3">The sequence shown here is derived from an EMBL/GenBank/DDBJ whole genome shotgun (WGS) entry which is preliminary data.</text>
</comment>
<name>A0A418VNR9_RHOPL</name>
<dbReference type="PANTHER" id="PTHR13194">
    <property type="entry name" value="COMPLEX I INTERMEDIATE-ASSOCIATED PROTEIN 30"/>
    <property type="match status" value="1"/>
</dbReference>
<dbReference type="SUPFAM" id="SSF49785">
    <property type="entry name" value="Galactose-binding domain-like"/>
    <property type="match status" value="1"/>
</dbReference>
<dbReference type="InterPro" id="IPR013857">
    <property type="entry name" value="NADH-UbQ_OxRdtase-assoc_prot30"/>
</dbReference>
<evidence type="ECO:0000313" key="4">
    <source>
        <dbReference type="Proteomes" id="UP000285523"/>
    </source>
</evidence>
<dbReference type="RefSeq" id="WP_119855048.1">
    <property type="nucleotide sequence ID" value="NZ_QYYD01000002.1"/>
</dbReference>
<protein>
    <submittedName>
        <fullName evidence="3">CIA30 family protein</fullName>
    </submittedName>
</protein>
<comment type="similarity">
    <text evidence="1">Belongs to the CIA30 family.</text>
</comment>
<dbReference type="Pfam" id="PF08547">
    <property type="entry name" value="CIA30"/>
    <property type="match status" value="1"/>
</dbReference>
<proteinExistence type="inferred from homology"/>
<evidence type="ECO:0000259" key="2">
    <source>
        <dbReference type="Pfam" id="PF08547"/>
    </source>
</evidence>
<dbReference type="PANTHER" id="PTHR13194:SF19">
    <property type="entry name" value="NAD(P)-BINDING ROSSMANN-FOLD SUPERFAMILY PROTEIN"/>
    <property type="match status" value="1"/>
</dbReference>
<dbReference type="InterPro" id="IPR008979">
    <property type="entry name" value="Galactose-bd-like_sf"/>
</dbReference>
<dbReference type="OrthoDB" id="442188at2"/>
<reference evidence="3 4" key="1">
    <citation type="submission" date="2018-09" db="EMBL/GenBank/DDBJ databases">
        <title>Draft genome sequence of Rhodopseudomonas palustris 2.1.18.</title>
        <authorList>
            <person name="Robertson S.L."/>
            <person name="Meyer T.E."/>
            <person name="Kyndt J.A."/>
        </authorList>
    </citation>
    <scope>NUCLEOTIDE SEQUENCE [LARGE SCALE GENOMIC DNA]</scope>
    <source>
        <strain evidence="3 4">2.1.18</strain>
    </source>
</reference>
<dbReference type="InterPro" id="IPR039131">
    <property type="entry name" value="NDUFAF1"/>
</dbReference>